<feature type="domain" description="HNH nuclease" evidence="2">
    <location>
        <begin position="428"/>
        <end position="480"/>
    </location>
</feature>
<dbReference type="EMBL" id="JBHLUB010000029">
    <property type="protein sequence ID" value="MFC0582289.1"/>
    <property type="molecule type" value="Genomic_DNA"/>
</dbReference>
<dbReference type="SMART" id="SM00507">
    <property type="entry name" value="HNHc"/>
    <property type="match status" value="1"/>
</dbReference>
<name>A0ABV6PAZ9_9MICC</name>
<accession>A0ABV6PAZ9</accession>
<dbReference type="Proteomes" id="UP001589862">
    <property type="component" value="Unassembled WGS sequence"/>
</dbReference>
<keyword evidence="4" id="KW-1185">Reference proteome</keyword>
<evidence type="ECO:0000259" key="2">
    <source>
        <dbReference type="SMART" id="SM00507"/>
    </source>
</evidence>
<reference evidence="3 4" key="1">
    <citation type="submission" date="2024-09" db="EMBL/GenBank/DDBJ databases">
        <authorList>
            <person name="Sun Q."/>
            <person name="Mori K."/>
        </authorList>
    </citation>
    <scope>NUCLEOTIDE SEQUENCE [LARGE SCALE GENOMIC DNA]</scope>
    <source>
        <strain evidence="3 4">NCAIM B.02604</strain>
    </source>
</reference>
<protein>
    <submittedName>
        <fullName evidence="3">DUF222 domain-containing protein</fullName>
    </submittedName>
</protein>
<dbReference type="InterPro" id="IPR003615">
    <property type="entry name" value="HNH_nuc"/>
</dbReference>
<evidence type="ECO:0000256" key="1">
    <source>
        <dbReference type="SAM" id="MobiDB-lite"/>
    </source>
</evidence>
<dbReference type="RefSeq" id="WP_377459334.1">
    <property type="nucleotide sequence ID" value="NZ_JBHLUB010000029.1"/>
</dbReference>
<sequence>MTQRVLEPTRGTHAPLDLQACIAAIHDANDAPAAEAPWFLDAEQQLQSYLFAHQLQRIYRKSATLAEAEGHRLDRTVLTQVALEKDRGKLRRKIEAAMLQHGTLRRAVVRQLIQLSVILHQHAPSLLLQLEAGAITVSTAQFLGGQLLSIPLPERTQKADGTPWQPREYAQAVQSVQEAQFRLGTRLAELSQQDLEEGELQQQARQLRDEHDPLPASDRQTMAAKTRHVRITPAEDGMAFLSAKISAGHGALIQAALTQRAQQLRSARVAADRTPAQLEADVLVDTLLTRSADIDKTSASTNRPAPLAQGPEVSVILELTLEQAINLGGFLDPERLSFLQQHFPDLYAQSERNRLFYGQPRSERDGRFPTGVLSSGATAQILGSDHRLNTAEAAEFLGRASLFHGILTNPFTGYPLGVGRRSYRLPRKVRQLIHYRDRICRYPGCRQPATSAELDHVHPWAEGGATGYGTMASLCPEHHRGKTAGWFTVYPRPELGDGVLEFSLGDSATPTLTKAYKPLDPLAWQAYQSETSAAAEPPF</sequence>
<evidence type="ECO:0000313" key="4">
    <source>
        <dbReference type="Proteomes" id="UP001589862"/>
    </source>
</evidence>
<evidence type="ECO:0000313" key="3">
    <source>
        <dbReference type="EMBL" id="MFC0582289.1"/>
    </source>
</evidence>
<dbReference type="InterPro" id="IPR003870">
    <property type="entry name" value="DUF222"/>
</dbReference>
<comment type="caution">
    <text evidence="3">The sequence shown here is derived from an EMBL/GenBank/DDBJ whole genome shotgun (WGS) entry which is preliminary data.</text>
</comment>
<gene>
    <name evidence="3" type="ORF">ACFFFR_07840</name>
</gene>
<feature type="region of interest" description="Disordered" evidence="1">
    <location>
        <begin position="194"/>
        <end position="224"/>
    </location>
</feature>
<dbReference type="Pfam" id="PF02720">
    <property type="entry name" value="DUF222"/>
    <property type="match status" value="1"/>
</dbReference>
<dbReference type="Gene3D" id="1.10.30.50">
    <property type="match status" value="1"/>
</dbReference>
<proteinExistence type="predicted"/>
<organism evidence="3 4">
    <name type="scientific">Micrococcoides hystricis</name>
    <dbReference type="NCBI Taxonomy" id="1572761"/>
    <lineage>
        <taxon>Bacteria</taxon>
        <taxon>Bacillati</taxon>
        <taxon>Actinomycetota</taxon>
        <taxon>Actinomycetes</taxon>
        <taxon>Micrococcales</taxon>
        <taxon>Micrococcaceae</taxon>
        <taxon>Micrococcoides</taxon>
    </lineage>
</organism>
<dbReference type="CDD" id="cd00085">
    <property type="entry name" value="HNHc"/>
    <property type="match status" value="1"/>
</dbReference>